<reference evidence="2" key="1">
    <citation type="submission" date="2016-07" db="EMBL/GenBank/DDBJ databases">
        <title>De novo transcriptome assembly of four accessions of the metal hyperaccumulator plant Noccaea caerulescens.</title>
        <authorList>
            <person name="Blande D."/>
            <person name="Halimaa P."/>
            <person name="Tervahauta A.I."/>
            <person name="Aarts M.G."/>
            <person name="Karenlampi S.O."/>
        </authorList>
    </citation>
    <scope>NUCLEOTIDE SEQUENCE</scope>
</reference>
<dbReference type="PANTHER" id="PTHR11017">
    <property type="entry name" value="LEUCINE-RICH REPEAT-CONTAINING PROTEIN"/>
    <property type="match status" value="1"/>
</dbReference>
<dbReference type="Pfam" id="PF01582">
    <property type="entry name" value="TIR"/>
    <property type="match status" value="1"/>
</dbReference>
<dbReference type="InterPro" id="IPR044974">
    <property type="entry name" value="Disease_R_plants"/>
</dbReference>
<dbReference type="InterPro" id="IPR002182">
    <property type="entry name" value="NB-ARC"/>
</dbReference>
<dbReference type="InterPro" id="IPR000157">
    <property type="entry name" value="TIR_dom"/>
</dbReference>
<dbReference type="InterPro" id="IPR035897">
    <property type="entry name" value="Toll_tir_struct_dom_sf"/>
</dbReference>
<dbReference type="PANTHER" id="PTHR11017:SF412">
    <property type="entry name" value="DISEASE RESISTANCE PROTEIN (TIR-NBS-LRR CLASS)"/>
    <property type="match status" value="1"/>
</dbReference>
<dbReference type="PROSITE" id="PS50104">
    <property type="entry name" value="TIR"/>
    <property type="match status" value="1"/>
</dbReference>
<accession>A0A1J3FR51</accession>
<dbReference type="PRINTS" id="PR00364">
    <property type="entry name" value="DISEASERSIST"/>
</dbReference>
<feature type="domain" description="TIR" evidence="1">
    <location>
        <begin position="5"/>
        <end position="154"/>
    </location>
</feature>
<protein>
    <submittedName>
        <fullName evidence="2">Putative WRKY transcription factor 16</fullName>
    </submittedName>
</protein>
<dbReference type="Gene3D" id="3.40.50.10140">
    <property type="entry name" value="Toll/interleukin-1 receptor homology (TIR) domain"/>
    <property type="match status" value="1"/>
</dbReference>
<name>A0A1J3FR51_NOCCA</name>
<evidence type="ECO:0000259" key="1">
    <source>
        <dbReference type="PROSITE" id="PS50104"/>
    </source>
</evidence>
<proteinExistence type="predicted"/>
<organism evidence="2">
    <name type="scientific">Noccaea caerulescens</name>
    <name type="common">Alpine penny-cress</name>
    <name type="synonym">Thlaspi caerulescens</name>
    <dbReference type="NCBI Taxonomy" id="107243"/>
    <lineage>
        <taxon>Eukaryota</taxon>
        <taxon>Viridiplantae</taxon>
        <taxon>Streptophyta</taxon>
        <taxon>Embryophyta</taxon>
        <taxon>Tracheophyta</taxon>
        <taxon>Spermatophyta</taxon>
        <taxon>Magnoliopsida</taxon>
        <taxon>eudicotyledons</taxon>
        <taxon>Gunneridae</taxon>
        <taxon>Pentapetalae</taxon>
        <taxon>rosids</taxon>
        <taxon>malvids</taxon>
        <taxon>Brassicales</taxon>
        <taxon>Brassicaceae</taxon>
        <taxon>Coluteocarpeae</taxon>
        <taxon>Noccaea</taxon>
    </lineage>
</organism>
<dbReference type="GO" id="GO:0006952">
    <property type="term" value="P:defense response"/>
    <property type="evidence" value="ECO:0007669"/>
    <property type="project" value="InterPro"/>
</dbReference>
<dbReference type="SMART" id="SM00255">
    <property type="entry name" value="TIR"/>
    <property type="match status" value="1"/>
</dbReference>
<sequence length="523" mass="59922">MDNNKNDEVFLSFDHGDSSVSSFISYLIAAFNRQGISAFFDGKSSHVEAVEREEEERFSRLKVFVVVFSDNYVSHVPCLEKHLYSCRNNDDFVVVPVFYRVSTSSVKQHIENSGDMYEAVQISMPKLRRGHEYDGKKTECEFLEEIARDVFEELYPTEEIGIRSSVLMIESLLCKQPWGVRSIGIFGEAGIGKTTLARAVFRRMSGGYDDSCFIKDFQTEYNEKRLKYLPSEYFGKTPMEKFDQNSSDSVPSYRKKRVLVALDDVGKARDAKSFLGGFDRFSPGSLIIITSRSKKVLQECHMNEIYEVKGLNDKDALKLFTRCAFGKDATEEHLLDHSSMKEIKCCDGNPSALRSYAEEFMVKATTEMEPALPDACEVIITGDRVSCDIVKNTYECTIPCEDDEMQENMESPSDHSDVLATTDTIVLTGLITRDTSDRWFYRLDYDSVKSLFEHLCRKRHILHQRLARQLQKFLQRFSNTSDLDLPELLLNFSDGDIKVVRKKKIVESYAPIVPVREIRSKLQ</sequence>
<dbReference type="AlphaFoldDB" id="A0A1J3FR51"/>
<dbReference type="Pfam" id="PF00931">
    <property type="entry name" value="NB-ARC"/>
    <property type="match status" value="1"/>
</dbReference>
<dbReference type="SUPFAM" id="SSF52540">
    <property type="entry name" value="P-loop containing nucleoside triphosphate hydrolases"/>
    <property type="match status" value="1"/>
</dbReference>
<dbReference type="GO" id="GO:0007165">
    <property type="term" value="P:signal transduction"/>
    <property type="evidence" value="ECO:0007669"/>
    <property type="project" value="InterPro"/>
</dbReference>
<dbReference type="GO" id="GO:0043531">
    <property type="term" value="F:ADP binding"/>
    <property type="evidence" value="ECO:0007669"/>
    <property type="project" value="InterPro"/>
</dbReference>
<dbReference type="InterPro" id="IPR027417">
    <property type="entry name" value="P-loop_NTPase"/>
</dbReference>
<dbReference type="SUPFAM" id="SSF52200">
    <property type="entry name" value="Toll/Interleukin receptor TIR domain"/>
    <property type="match status" value="1"/>
</dbReference>
<dbReference type="EMBL" id="GEVK01007776">
    <property type="protein sequence ID" value="JAU45056.1"/>
    <property type="molecule type" value="Transcribed_RNA"/>
</dbReference>
<dbReference type="Gene3D" id="3.40.50.300">
    <property type="entry name" value="P-loop containing nucleotide triphosphate hydrolases"/>
    <property type="match status" value="1"/>
</dbReference>
<gene>
    <name evidence="2" type="ORF">LC_TR277_c0_g1_i1_g.807</name>
</gene>
<evidence type="ECO:0000313" key="2">
    <source>
        <dbReference type="EMBL" id="JAU45056.1"/>
    </source>
</evidence>